<dbReference type="EMBL" id="BQNB010009992">
    <property type="protein sequence ID" value="GJS71233.1"/>
    <property type="molecule type" value="Genomic_DNA"/>
</dbReference>
<accession>A0ABQ4Y0M7</accession>
<evidence type="ECO:0000313" key="2">
    <source>
        <dbReference type="EMBL" id="GJS71233.1"/>
    </source>
</evidence>
<organism evidence="2 3">
    <name type="scientific">Tanacetum coccineum</name>
    <dbReference type="NCBI Taxonomy" id="301880"/>
    <lineage>
        <taxon>Eukaryota</taxon>
        <taxon>Viridiplantae</taxon>
        <taxon>Streptophyta</taxon>
        <taxon>Embryophyta</taxon>
        <taxon>Tracheophyta</taxon>
        <taxon>Spermatophyta</taxon>
        <taxon>Magnoliopsida</taxon>
        <taxon>eudicotyledons</taxon>
        <taxon>Gunneridae</taxon>
        <taxon>Pentapetalae</taxon>
        <taxon>asterids</taxon>
        <taxon>campanulids</taxon>
        <taxon>Asterales</taxon>
        <taxon>Asteraceae</taxon>
        <taxon>Asteroideae</taxon>
        <taxon>Anthemideae</taxon>
        <taxon>Anthemidinae</taxon>
        <taxon>Tanacetum</taxon>
    </lineage>
</organism>
<feature type="signal peptide" evidence="1">
    <location>
        <begin position="1"/>
        <end position="19"/>
    </location>
</feature>
<protein>
    <submittedName>
        <fullName evidence="2">Uncharacterized protein</fullName>
    </submittedName>
</protein>
<evidence type="ECO:0000313" key="3">
    <source>
        <dbReference type="Proteomes" id="UP001151760"/>
    </source>
</evidence>
<dbReference type="Proteomes" id="UP001151760">
    <property type="component" value="Unassembled WGS sequence"/>
</dbReference>
<evidence type="ECO:0000256" key="1">
    <source>
        <dbReference type="SAM" id="SignalP"/>
    </source>
</evidence>
<comment type="caution">
    <text evidence="2">The sequence shown here is derived from an EMBL/GenBank/DDBJ whole genome shotgun (WGS) entry which is preliminary data.</text>
</comment>
<gene>
    <name evidence="2" type="ORF">Tco_0704074</name>
</gene>
<name>A0ABQ4Y0M7_9ASTR</name>
<reference evidence="2" key="1">
    <citation type="journal article" date="2022" name="Int. J. Mol. Sci.">
        <title>Draft Genome of Tanacetum Coccineum: Genomic Comparison of Closely Related Tanacetum-Family Plants.</title>
        <authorList>
            <person name="Yamashiro T."/>
            <person name="Shiraishi A."/>
            <person name="Nakayama K."/>
            <person name="Satake H."/>
        </authorList>
    </citation>
    <scope>NUCLEOTIDE SEQUENCE</scope>
</reference>
<keyword evidence="3" id="KW-1185">Reference proteome</keyword>
<keyword evidence="1" id="KW-0732">Signal</keyword>
<sequence length="113" mass="12546">MCISARIVLLIDLLHMTSGATGLDELEFDDLYNNLKVLYFASLVLANQKISQKDISQAALKARCLTAHSAASTQMKCIVAFENCKDKTVYEENSESTLDLKPKNGITFEQVKD</sequence>
<proteinExistence type="predicted"/>
<feature type="chain" id="PRO_5045473828" evidence="1">
    <location>
        <begin position="20"/>
        <end position="113"/>
    </location>
</feature>
<reference evidence="2" key="2">
    <citation type="submission" date="2022-01" db="EMBL/GenBank/DDBJ databases">
        <authorList>
            <person name="Yamashiro T."/>
            <person name="Shiraishi A."/>
            <person name="Satake H."/>
            <person name="Nakayama K."/>
        </authorList>
    </citation>
    <scope>NUCLEOTIDE SEQUENCE</scope>
</reference>